<evidence type="ECO:0000313" key="3">
    <source>
        <dbReference type="EMBL" id="QDH24766.1"/>
    </source>
</evidence>
<keyword evidence="2" id="KW-0732">Signal</keyword>
<dbReference type="GO" id="GO:0015288">
    <property type="term" value="F:porin activity"/>
    <property type="evidence" value="ECO:0007669"/>
    <property type="project" value="InterPro"/>
</dbReference>
<sequence>MKKRLKQRRVCPRPVLCLGLFAALAFGQKVKAIPASSPLTQTTDAVPDTLETTDVFALHAQSTLVWQGHNTFNAPYSGPQSLKPAARGAETWDLTLFTGLHPWKGGEIWVNGEVDQGFGLGNTLGIAGFSSGEAYKLGRGTPYFRVQRAFFRQTFNFSGTTEKIPSDLNQFSIHQSSNRLVITAGKFSIPDLYDNNTYAHDPRSDFLNWSLIDTGTFDYAADSWGYTTGIATEWFQGRWTLRSGLFLMSVIPNSPDTDTSFKNFQIDEELEERHSIGSLPGKILLTAFNSHAHMGRFKDALLLSALTNTPASTADVRKMGNRPGVSMTLEQSLSANIAIFLRAGWADGHYESYEFTDIDRTLAGGASLDGAAWHRQNDRIGLAYVMNAASGLRKKYLNAGGTGLLVGDGILPHAGNEHIVEAYYDLAVSNIGHITLDYQWVGNPAYNMDRGPVSIFGGRVHSEF</sequence>
<gene>
    <name evidence="3" type="ORF">D5366_05455</name>
</gene>
<accession>A0A4Y6V891</accession>
<dbReference type="Pfam" id="PF04966">
    <property type="entry name" value="OprB"/>
    <property type="match status" value="1"/>
</dbReference>
<name>A0A4Y6V891_9PROT</name>
<reference evidence="3 4" key="1">
    <citation type="submission" date="2018-09" db="EMBL/GenBank/DDBJ databases">
        <title>The complete genome sequence of Neokomagataea tanensis NBRC 106556(T).</title>
        <authorList>
            <person name="Chua K.-O."/>
            <person name="See-Too W.-S."/>
            <person name="Hong K.-W."/>
            <person name="Yin W.-F."/>
            <person name="Chan K.-G."/>
        </authorList>
    </citation>
    <scope>NUCLEOTIDE SEQUENCE [LARGE SCALE GENOMIC DNA]</scope>
    <source>
        <strain evidence="4">AH13 \ NBRC 106556</strain>
    </source>
</reference>
<feature type="chain" id="PRO_5021510712" evidence="2">
    <location>
        <begin position="28"/>
        <end position="464"/>
    </location>
</feature>
<dbReference type="InterPro" id="IPR038673">
    <property type="entry name" value="OprB_sf"/>
</dbReference>
<dbReference type="OrthoDB" id="5755240at2"/>
<dbReference type="EMBL" id="CP032485">
    <property type="protein sequence ID" value="QDH24766.1"/>
    <property type="molecule type" value="Genomic_DNA"/>
</dbReference>
<feature type="signal peptide" evidence="2">
    <location>
        <begin position="1"/>
        <end position="27"/>
    </location>
</feature>
<evidence type="ECO:0000313" key="4">
    <source>
        <dbReference type="Proteomes" id="UP000317214"/>
    </source>
</evidence>
<proteinExistence type="inferred from homology"/>
<dbReference type="GO" id="GO:0016020">
    <property type="term" value="C:membrane"/>
    <property type="evidence" value="ECO:0007669"/>
    <property type="project" value="InterPro"/>
</dbReference>
<comment type="similarity">
    <text evidence="1 2">Belongs to the OprB family.</text>
</comment>
<organism evidence="3 4">
    <name type="scientific">Neokomagataea tanensis</name>
    <dbReference type="NCBI Taxonomy" id="661191"/>
    <lineage>
        <taxon>Bacteria</taxon>
        <taxon>Pseudomonadati</taxon>
        <taxon>Pseudomonadota</taxon>
        <taxon>Alphaproteobacteria</taxon>
        <taxon>Acetobacterales</taxon>
        <taxon>Acetobacteraceae</taxon>
        <taxon>Neokomagataea</taxon>
    </lineage>
</organism>
<dbReference type="AlphaFoldDB" id="A0A4Y6V891"/>
<dbReference type="InterPro" id="IPR007049">
    <property type="entry name" value="Carb-sel_porin_OprB"/>
</dbReference>
<dbReference type="KEGG" id="ntn:D5366_05455"/>
<dbReference type="Proteomes" id="UP000317214">
    <property type="component" value="Chromosome"/>
</dbReference>
<evidence type="ECO:0000256" key="1">
    <source>
        <dbReference type="ARBA" id="ARBA00008769"/>
    </source>
</evidence>
<evidence type="ECO:0000256" key="2">
    <source>
        <dbReference type="RuleBase" id="RU363072"/>
    </source>
</evidence>
<dbReference type="GO" id="GO:0008643">
    <property type="term" value="P:carbohydrate transport"/>
    <property type="evidence" value="ECO:0007669"/>
    <property type="project" value="InterPro"/>
</dbReference>
<protein>
    <submittedName>
        <fullName evidence="3">Carbohydrate porin</fullName>
    </submittedName>
</protein>
<dbReference type="Gene3D" id="2.40.160.180">
    <property type="entry name" value="Carbohydrate-selective porin OprB"/>
    <property type="match status" value="1"/>
</dbReference>
<keyword evidence="4" id="KW-1185">Reference proteome</keyword>